<feature type="transmembrane region" description="Helical" evidence="2">
    <location>
        <begin position="54"/>
        <end position="72"/>
    </location>
</feature>
<keyword evidence="2" id="KW-1133">Transmembrane helix</keyword>
<name>A0A0D2I7U7_9EURO</name>
<keyword evidence="2" id="KW-0472">Membrane</keyword>
<gene>
    <name evidence="3" type="ORF">Z518_07858</name>
</gene>
<dbReference type="HOGENOM" id="CLU_2098188_0_0_1"/>
<protein>
    <submittedName>
        <fullName evidence="3">Uncharacterized protein</fullName>
    </submittedName>
</protein>
<dbReference type="AlphaFoldDB" id="A0A0D2I7U7"/>
<dbReference type="Proteomes" id="UP000053617">
    <property type="component" value="Unassembled WGS sequence"/>
</dbReference>
<organism evidence="3 4">
    <name type="scientific">Rhinocladiella mackenziei CBS 650.93</name>
    <dbReference type="NCBI Taxonomy" id="1442369"/>
    <lineage>
        <taxon>Eukaryota</taxon>
        <taxon>Fungi</taxon>
        <taxon>Dikarya</taxon>
        <taxon>Ascomycota</taxon>
        <taxon>Pezizomycotina</taxon>
        <taxon>Eurotiomycetes</taxon>
        <taxon>Chaetothyriomycetidae</taxon>
        <taxon>Chaetothyriales</taxon>
        <taxon>Herpotrichiellaceae</taxon>
        <taxon>Rhinocladiella</taxon>
    </lineage>
</organism>
<reference evidence="3 4" key="1">
    <citation type="submission" date="2015-01" db="EMBL/GenBank/DDBJ databases">
        <title>The Genome Sequence of Rhinocladiella mackenzie CBS 650.93.</title>
        <authorList>
            <consortium name="The Broad Institute Genomics Platform"/>
            <person name="Cuomo C."/>
            <person name="de Hoog S."/>
            <person name="Gorbushina A."/>
            <person name="Stielow B."/>
            <person name="Teixiera M."/>
            <person name="Abouelleil A."/>
            <person name="Chapman S.B."/>
            <person name="Priest M."/>
            <person name="Young S.K."/>
            <person name="Wortman J."/>
            <person name="Nusbaum C."/>
            <person name="Birren B."/>
        </authorList>
    </citation>
    <scope>NUCLEOTIDE SEQUENCE [LARGE SCALE GENOMIC DNA]</scope>
    <source>
        <strain evidence="3 4">CBS 650.93</strain>
    </source>
</reference>
<keyword evidence="4" id="KW-1185">Reference proteome</keyword>
<dbReference type="EMBL" id="KN847480">
    <property type="protein sequence ID" value="KIX01919.1"/>
    <property type="molecule type" value="Genomic_DNA"/>
</dbReference>
<evidence type="ECO:0000313" key="4">
    <source>
        <dbReference type="Proteomes" id="UP000053617"/>
    </source>
</evidence>
<dbReference type="VEuPathDB" id="FungiDB:Z518_07858"/>
<feature type="region of interest" description="Disordered" evidence="1">
    <location>
        <begin position="96"/>
        <end position="116"/>
    </location>
</feature>
<dbReference type="GeneID" id="25295929"/>
<evidence type="ECO:0000256" key="1">
    <source>
        <dbReference type="SAM" id="MobiDB-lite"/>
    </source>
</evidence>
<sequence length="116" mass="12945">MTSQQSTLRAALGDQLAAQFTGGNASANVFLLAKLTDSQRQVVGRAFYESLKPMWIEVVCLAAAGLVAVLFIERRKKLDQTHEQVRTGLEAEGERRKVAQTLRAKTKGRWRTERLT</sequence>
<evidence type="ECO:0000313" key="3">
    <source>
        <dbReference type="EMBL" id="KIX01919.1"/>
    </source>
</evidence>
<accession>A0A0D2I7U7</accession>
<keyword evidence="2" id="KW-0812">Transmembrane</keyword>
<proteinExistence type="predicted"/>
<dbReference type="RefSeq" id="XP_013269055.1">
    <property type="nucleotide sequence ID" value="XM_013413601.1"/>
</dbReference>
<evidence type="ECO:0000256" key="2">
    <source>
        <dbReference type="SAM" id="Phobius"/>
    </source>
</evidence>